<dbReference type="InterPro" id="IPR011057">
    <property type="entry name" value="Mss4-like_sf"/>
</dbReference>
<dbReference type="Gene3D" id="2.170.150.70">
    <property type="match status" value="1"/>
</dbReference>
<accession>A0ABX2QD73</accession>
<comment type="caution">
    <text evidence="5">The sequence shown here is derived from an EMBL/GenBank/DDBJ whole genome shotgun (WGS) entry which is preliminary data.</text>
</comment>
<dbReference type="RefSeq" id="WP_176948632.1">
    <property type="nucleotide sequence ID" value="NZ_JABXYK010000002.1"/>
</dbReference>
<comment type="similarity">
    <text evidence="1">Belongs to the Gfa family.</text>
</comment>
<name>A0ABX2QD73_9HYPH</name>
<reference evidence="5 6" key="1">
    <citation type="submission" date="2020-06" db="EMBL/GenBank/DDBJ databases">
        <title>Rhizobium sp.nov. isolated from the tomato plant.</title>
        <authorList>
            <person name="Thin K.K."/>
            <person name="Zhang X."/>
            <person name="He S."/>
        </authorList>
    </citation>
    <scope>NUCLEOTIDE SEQUENCE [LARGE SCALE GENOMIC DNA]</scope>
    <source>
        <strain evidence="5 6">DBTS2</strain>
    </source>
</reference>
<dbReference type="Proteomes" id="UP000659172">
    <property type="component" value="Unassembled WGS sequence"/>
</dbReference>
<evidence type="ECO:0000256" key="1">
    <source>
        <dbReference type="ARBA" id="ARBA00005495"/>
    </source>
</evidence>
<dbReference type="EMBL" id="JABXYK010000002">
    <property type="protein sequence ID" value="NVP54633.1"/>
    <property type="molecule type" value="Genomic_DNA"/>
</dbReference>
<feature type="domain" description="CENP-V/GFA" evidence="4">
    <location>
        <begin position="6"/>
        <end position="114"/>
    </location>
</feature>
<keyword evidence="3" id="KW-0862">Zinc</keyword>
<dbReference type="InterPro" id="IPR006913">
    <property type="entry name" value="CENP-V/GFA"/>
</dbReference>
<evidence type="ECO:0000256" key="3">
    <source>
        <dbReference type="ARBA" id="ARBA00022833"/>
    </source>
</evidence>
<keyword evidence="2" id="KW-0479">Metal-binding</keyword>
<sequence length="118" mass="12560">MAVAHYSGGCQCGAVSFEADADLDQTIICNCSRCQRLGSVLTFTAREAFNLKSGEDNLSEYLFNNGKVHHLFCKTCGIQSFAYGEKPDGSSMVAVNVNCLDGVNPRALSPHAYDGASA</sequence>
<dbReference type="PANTHER" id="PTHR28620:SF1">
    <property type="entry name" value="CENP-V_GFA DOMAIN-CONTAINING PROTEIN"/>
    <property type="match status" value="1"/>
</dbReference>
<evidence type="ECO:0000313" key="5">
    <source>
        <dbReference type="EMBL" id="NVP54633.1"/>
    </source>
</evidence>
<organism evidence="5 6">
    <name type="scientific">Mycoplana rhizolycopersici</name>
    <dbReference type="NCBI Taxonomy" id="2746702"/>
    <lineage>
        <taxon>Bacteria</taxon>
        <taxon>Pseudomonadati</taxon>
        <taxon>Pseudomonadota</taxon>
        <taxon>Alphaproteobacteria</taxon>
        <taxon>Hyphomicrobiales</taxon>
        <taxon>Rhizobiaceae</taxon>
        <taxon>Mycoplana</taxon>
    </lineage>
</organism>
<dbReference type="InterPro" id="IPR052355">
    <property type="entry name" value="CENP-V-like"/>
</dbReference>
<gene>
    <name evidence="5" type="ORF">HV823_05110</name>
</gene>
<dbReference type="PANTHER" id="PTHR28620">
    <property type="entry name" value="CENTROMERE PROTEIN V"/>
    <property type="match status" value="1"/>
</dbReference>
<dbReference type="Pfam" id="PF04828">
    <property type="entry name" value="GFA"/>
    <property type="match status" value="1"/>
</dbReference>
<evidence type="ECO:0000313" key="6">
    <source>
        <dbReference type="Proteomes" id="UP000659172"/>
    </source>
</evidence>
<evidence type="ECO:0000259" key="4">
    <source>
        <dbReference type="PROSITE" id="PS51891"/>
    </source>
</evidence>
<evidence type="ECO:0000256" key="2">
    <source>
        <dbReference type="ARBA" id="ARBA00022723"/>
    </source>
</evidence>
<keyword evidence="6" id="KW-1185">Reference proteome</keyword>
<dbReference type="PROSITE" id="PS51891">
    <property type="entry name" value="CENP_V_GFA"/>
    <property type="match status" value="1"/>
</dbReference>
<proteinExistence type="inferred from homology"/>
<protein>
    <submittedName>
        <fullName evidence="5">GFA family protein</fullName>
    </submittedName>
</protein>
<dbReference type="SUPFAM" id="SSF51316">
    <property type="entry name" value="Mss4-like"/>
    <property type="match status" value="1"/>
</dbReference>